<gene>
    <name evidence="1" type="ORF">IW15_22070</name>
</gene>
<dbReference type="AlphaFoldDB" id="A0A085ZZJ2"/>
<proteinExistence type="predicted"/>
<comment type="caution">
    <text evidence="1">The sequence shown here is derived from an EMBL/GenBank/DDBJ whole genome shotgun (WGS) entry which is preliminary data.</text>
</comment>
<evidence type="ECO:0000313" key="1">
    <source>
        <dbReference type="EMBL" id="KFF09856.1"/>
    </source>
</evidence>
<evidence type="ECO:0000313" key="2">
    <source>
        <dbReference type="Proteomes" id="UP000028705"/>
    </source>
</evidence>
<dbReference type="STRING" id="445961.IW15_22070"/>
<name>A0A085ZZJ2_9FLAO</name>
<reference evidence="1 2" key="1">
    <citation type="submission" date="2014-07" db="EMBL/GenBank/DDBJ databases">
        <title>Genome of Chryseobacterium soli DSM 19298.</title>
        <authorList>
            <person name="Stropko S.J."/>
            <person name="Pipes S.E."/>
            <person name="Newman J."/>
        </authorList>
    </citation>
    <scope>NUCLEOTIDE SEQUENCE [LARGE SCALE GENOMIC DNA]</scope>
    <source>
        <strain evidence="1 2">DSM 19298</strain>
    </source>
</reference>
<accession>A0A085ZZJ2</accession>
<sequence>MKNFFNKLKQITGYEPIKSVVLGNYNRQEQYNVDTERLMGRDYDKVKVIMNYYETNAVKIFFEFQNGNKLTFDAIEVPYIYGDEVKVSLIAENKQPAYLLKDFQQLTLINPVTRIKIVLKY</sequence>
<protein>
    <submittedName>
        <fullName evidence="1">Uncharacterized protein</fullName>
    </submittedName>
</protein>
<dbReference type="EMBL" id="JPRH01000016">
    <property type="protein sequence ID" value="KFF09856.1"/>
    <property type="molecule type" value="Genomic_DNA"/>
</dbReference>
<keyword evidence="2" id="KW-1185">Reference proteome</keyword>
<dbReference type="Proteomes" id="UP000028705">
    <property type="component" value="Unassembled WGS sequence"/>
</dbReference>
<dbReference type="RefSeq" id="WP_034715494.1">
    <property type="nucleotide sequence ID" value="NZ_JPRH01000016.1"/>
</dbReference>
<organism evidence="1 2">
    <name type="scientific">Chryseobacterium soli</name>
    <dbReference type="NCBI Taxonomy" id="445961"/>
    <lineage>
        <taxon>Bacteria</taxon>
        <taxon>Pseudomonadati</taxon>
        <taxon>Bacteroidota</taxon>
        <taxon>Flavobacteriia</taxon>
        <taxon>Flavobacteriales</taxon>
        <taxon>Weeksellaceae</taxon>
        <taxon>Chryseobacterium group</taxon>
        <taxon>Chryseobacterium</taxon>
    </lineage>
</organism>